<sequence length="87" mass="10061">MTVHQLRPNNERRNLPADNQTTPLDFLAQWYRHGGGSDQEIFETFGITSREYFSHILETLDDEHSDFSVATVAAIRSVARRRLWLAS</sequence>
<evidence type="ECO:0000313" key="3">
    <source>
        <dbReference type="Proteomes" id="UP000466307"/>
    </source>
</evidence>
<dbReference type="AlphaFoldDB" id="A0A7K3LSZ8"/>
<dbReference type="Proteomes" id="UP000466307">
    <property type="component" value="Unassembled WGS sequence"/>
</dbReference>
<accession>A0A7K3LSZ8</accession>
<keyword evidence="3" id="KW-1185">Reference proteome</keyword>
<organism evidence="2 3">
    <name type="scientific">Gordonia desulfuricans</name>
    <dbReference type="NCBI Taxonomy" id="89051"/>
    <lineage>
        <taxon>Bacteria</taxon>
        <taxon>Bacillati</taxon>
        <taxon>Actinomycetota</taxon>
        <taxon>Actinomycetes</taxon>
        <taxon>Mycobacteriales</taxon>
        <taxon>Gordoniaceae</taxon>
        <taxon>Gordonia</taxon>
    </lineage>
</organism>
<dbReference type="Pfam" id="PF11662">
    <property type="entry name" value="DUF3263"/>
    <property type="match status" value="1"/>
</dbReference>
<evidence type="ECO:0000313" key="2">
    <source>
        <dbReference type="EMBL" id="NDK91141.1"/>
    </source>
</evidence>
<proteinExistence type="predicted"/>
<name>A0A7K3LSZ8_9ACTN</name>
<comment type="caution">
    <text evidence="2">The sequence shown here is derived from an EMBL/GenBank/DDBJ whole genome shotgun (WGS) entry which is preliminary data.</text>
</comment>
<gene>
    <name evidence="2" type="ORF">GYA93_16345</name>
</gene>
<dbReference type="InterPro" id="IPR021678">
    <property type="entry name" value="DUF3263"/>
</dbReference>
<reference evidence="2 3" key="1">
    <citation type="submission" date="2020-01" db="EMBL/GenBank/DDBJ databases">
        <title>Investigation of new actinobacteria for the biodesulphurisation of diesel fuel.</title>
        <authorList>
            <person name="Athi Narayanan S.M."/>
        </authorList>
    </citation>
    <scope>NUCLEOTIDE SEQUENCE [LARGE SCALE GENOMIC DNA]</scope>
    <source>
        <strain evidence="2 3">213E</strain>
    </source>
</reference>
<evidence type="ECO:0000256" key="1">
    <source>
        <dbReference type="SAM" id="MobiDB-lite"/>
    </source>
</evidence>
<protein>
    <submittedName>
        <fullName evidence="2">DUF3263 domain-containing protein</fullName>
    </submittedName>
</protein>
<feature type="region of interest" description="Disordered" evidence="1">
    <location>
        <begin position="1"/>
        <end position="21"/>
    </location>
</feature>
<dbReference type="RefSeq" id="WP_020794329.1">
    <property type="nucleotide sequence ID" value="NZ_JAADZU010000058.1"/>
</dbReference>
<dbReference type="EMBL" id="JAADZU010000058">
    <property type="protein sequence ID" value="NDK91141.1"/>
    <property type="molecule type" value="Genomic_DNA"/>
</dbReference>